<proteinExistence type="predicted"/>
<dbReference type="SMART" id="SM00066">
    <property type="entry name" value="GAL4"/>
    <property type="match status" value="1"/>
</dbReference>
<accession>A0ABY6U8C6</accession>
<dbReference type="PANTHER" id="PTHR46910:SF11">
    <property type="entry name" value="ZN(2)-C6 FUNGAL-TYPE DOMAIN-CONTAINING PROTEIN"/>
    <property type="match status" value="1"/>
</dbReference>
<dbReference type="InterPro" id="IPR036864">
    <property type="entry name" value="Zn2-C6_fun-type_DNA-bd_sf"/>
</dbReference>
<keyword evidence="5" id="KW-1185">Reference proteome</keyword>
<gene>
    <name evidence="4" type="ORF">CLO192961_LOCUS208488</name>
</gene>
<organism evidence="4 5">
    <name type="scientific">Bionectria ochroleuca</name>
    <name type="common">Gliocladium roseum</name>
    <dbReference type="NCBI Taxonomy" id="29856"/>
    <lineage>
        <taxon>Eukaryota</taxon>
        <taxon>Fungi</taxon>
        <taxon>Dikarya</taxon>
        <taxon>Ascomycota</taxon>
        <taxon>Pezizomycotina</taxon>
        <taxon>Sordariomycetes</taxon>
        <taxon>Hypocreomycetidae</taxon>
        <taxon>Hypocreales</taxon>
        <taxon>Bionectriaceae</taxon>
        <taxon>Clonostachys</taxon>
    </lineage>
</organism>
<sequence>MSAALGVSVTPNACVSCYTKKRKCDRQLLGCSRCASTGSRCSYQSSSDKVSRGVPSEAIDPSARHGSWRAEIPSRIQFSTTQQDRDSLILSCAHSTLARTGAPRPESLSTDYWDSVHWWLPIIDPRRLGQAVAKYANDVSSAVTVLFLHIFLLNSQPKVSHVGMEEPYQTLYSTCKSLFTLQCEIQDSPITTIQSGILLAVFEIGRGFLSDAYNTLTVCATLWHHRFDSDPTPTAGGLPQWDEMHLLWCAIYTLDRLHCSFSEPQRPFIIEQLRNLDTYNAVLTDREEQSSIGQLTAPHGIERQYQRRIVYFTRQAQAWHALDKILLLENPAWADVLTWDSWLQTQLSEVFQTNEDDWVLPYSPTVVLLLALIELHIKSIMSFSASGNENGSARASSLLAIDTAINVTRDIVGMDDINNIRKMPLAAVLLLQRAIAATSMLISECKTDIGVLQDLAGSLQRAKFQWNIAGSDFLGLAVE</sequence>
<dbReference type="SUPFAM" id="SSF57701">
    <property type="entry name" value="Zn2/Cys6 DNA-binding domain"/>
    <property type="match status" value="1"/>
</dbReference>
<protein>
    <recommendedName>
        <fullName evidence="3">Zn(2)-C6 fungal-type domain-containing protein</fullName>
    </recommendedName>
</protein>
<dbReference type="Proteomes" id="UP000766486">
    <property type="component" value="Unassembled WGS sequence"/>
</dbReference>
<dbReference type="Pfam" id="PF00172">
    <property type="entry name" value="Zn_clus"/>
    <property type="match status" value="1"/>
</dbReference>
<dbReference type="InterPro" id="IPR001138">
    <property type="entry name" value="Zn2Cys6_DnaBD"/>
</dbReference>
<dbReference type="InterPro" id="IPR050987">
    <property type="entry name" value="AtrR-like"/>
</dbReference>
<dbReference type="CDD" id="cd12148">
    <property type="entry name" value="fungal_TF_MHR"/>
    <property type="match status" value="1"/>
</dbReference>
<evidence type="ECO:0000256" key="2">
    <source>
        <dbReference type="SAM" id="MobiDB-lite"/>
    </source>
</evidence>
<reference evidence="4 5" key="1">
    <citation type="submission" date="2019-06" db="EMBL/GenBank/DDBJ databases">
        <authorList>
            <person name="Broberg M."/>
        </authorList>
    </citation>
    <scope>NUCLEOTIDE SEQUENCE [LARGE SCALE GENOMIC DNA]</scope>
</reference>
<evidence type="ECO:0000259" key="3">
    <source>
        <dbReference type="PROSITE" id="PS50048"/>
    </source>
</evidence>
<dbReference type="PANTHER" id="PTHR46910">
    <property type="entry name" value="TRANSCRIPTION FACTOR PDR1"/>
    <property type="match status" value="1"/>
</dbReference>
<feature type="region of interest" description="Disordered" evidence="2">
    <location>
        <begin position="38"/>
        <end position="63"/>
    </location>
</feature>
<name>A0ABY6U8C6_BIOOC</name>
<dbReference type="EMBL" id="CABFNS010000767">
    <property type="protein sequence ID" value="VUC27375.1"/>
    <property type="molecule type" value="Genomic_DNA"/>
</dbReference>
<keyword evidence="1" id="KW-0539">Nucleus</keyword>
<feature type="compositionally biased region" description="Polar residues" evidence="2">
    <location>
        <begin position="38"/>
        <end position="48"/>
    </location>
</feature>
<dbReference type="PROSITE" id="PS50048">
    <property type="entry name" value="ZN2_CY6_FUNGAL_2"/>
    <property type="match status" value="1"/>
</dbReference>
<feature type="domain" description="Zn(2)-C6 fungal-type" evidence="3">
    <location>
        <begin position="13"/>
        <end position="43"/>
    </location>
</feature>
<evidence type="ECO:0000313" key="4">
    <source>
        <dbReference type="EMBL" id="VUC27375.1"/>
    </source>
</evidence>
<comment type="caution">
    <text evidence="4">The sequence shown here is derived from an EMBL/GenBank/DDBJ whole genome shotgun (WGS) entry which is preliminary data.</text>
</comment>
<dbReference type="CDD" id="cd00067">
    <property type="entry name" value="GAL4"/>
    <property type="match status" value="1"/>
</dbReference>
<evidence type="ECO:0000313" key="5">
    <source>
        <dbReference type="Proteomes" id="UP000766486"/>
    </source>
</evidence>
<evidence type="ECO:0000256" key="1">
    <source>
        <dbReference type="ARBA" id="ARBA00023242"/>
    </source>
</evidence>
<dbReference type="Gene3D" id="4.10.240.10">
    <property type="entry name" value="Zn(2)-C6 fungal-type DNA-binding domain"/>
    <property type="match status" value="1"/>
</dbReference>